<dbReference type="InParanoid" id="Q8TWQ0"/>
<evidence type="ECO:0000256" key="3">
    <source>
        <dbReference type="ARBA" id="ARBA00048696"/>
    </source>
</evidence>
<comment type="catalytic activity">
    <reaction evidence="3">
        <text>L-tyrosyl-[protein] + ATP = O-(5'-adenylyl)-L-tyrosyl-[protein] + diphosphate</text>
        <dbReference type="Rhea" id="RHEA:54288"/>
        <dbReference type="Rhea" id="RHEA-COMP:10136"/>
        <dbReference type="Rhea" id="RHEA-COMP:13846"/>
        <dbReference type="ChEBI" id="CHEBI:30616"/>
        <dbReference type="ChEBI" id="CHEBI:33019"/>
        <dbReference type="ChEBI" id="CHEBI:46858"/>
        <dbReference type="ChEBI" id="CHEBI:83624"/>
        <dbReference type="EC" id="2.7.7.108"/>
    </reaction>
</comment>
<dbReference type="EC" id="2.7.7.108" evidence="1"/>
<dbReference type="SUPFAM" id="SSF81301">
    <property type="entry name" value="Nucleotidyltransferase"/>
    <property type="match status" value="1"/>
</dbReference>
<organism evidence="5 6">
    <name type="scientific">Methanopyrus kandleri (strain AV19 / DSM 6324 / JCM 9639 / NBRC 100938)</name>
    <dbReference type="NCBI Taxonomy" id="190192"/>
    <lineage>
        <taxon>Archaea</taxon>
        <taxon>Methanobacteriati</taxon>
        <taxon>Methanobacteriota</taxon>
        <taxon>Methanomada group</taxon>
        <taxon>Methanopyri</taxon>
        <taxon>Methanopyrales</taxon>
        <taxon>Methanopyraceae</taxon>
        <taxon>Methanopyrus</taxon>
    </lineage>
</organism>
<dbReference type="InterPro" id="IPR002934">
    <property type="entry name" value="Polymerase_NTP_transf_dom"/>
</dbReference>
<dbReference type="PIRSF" id="PIRSF005928">
    <property type="entry name" value="Nucleotidltrnsf"/>
    <property type="match status" value="1"/>
</dbReference>
<dbReference type="GO" id="GO:0070733">
    <property type="term" value="F:AMPylase activity"/>
    <property type="evidence" value="ECO:0007669"/>
    <property type="project" value="UniProtKB-EC"/>
</dbReference>
<sequence length="229" mass="25771">MDLREVRYTEEHWELLRTLRDRARKVVETLSQFGLEGWVHGSVARGDVRPGSDVDVFIPTPVSPHVVDAFMDAAPFEVVGVTAVLPTPRDCVRIKVAMEEDVEVTFPITPPTDRELEFFDFSGKLTPDSLERDERVPGVDKRLRMIEPKPWGHVEYSILGREGEVATKLGVSTQLIHERVRALTRRDKVGVQGVHAKVEGRPGEPVIELLRELGRRNPKAAEKLSELGV</sequence>
<evidence type="ECO:0000256" key="1">
    <source>
        <dbReference type="ARBA" id="ARBA00034531"/>
    </source>
</evidence>
<dbReference type="InterPro" id="IPR009185">
    <property type="entry name" value="Nucleotidl_trans"/>
</dbReference>
<dbReference type="Pfam" id="PF01909">
    <property type="entry name" value="NTP_transf_2"/>
    <property type="match status" value="1"/>
</dbReference>
<dbReference type="PaxDb" id="190192-MK0982"/>
<dbReference type="PATRIC" id="fig|190192.8.peg.1029"/>
<comment type="catalytic activity">
    <reaction evidence="2">
        <text>O-(5'-adenylyl)-L-tyrosyl-[protein] + ATP = O-[5'-(adenylyl-(5'-&gt;3')-adenylyl)]-L-tyrosyl-[protein] + diphosphate</text>
        <dbReference type="Rhea" id="RHEA:66528"/>
        <dbReference type="Rhea" id="RHEA-COMP:13846"/>
        <dbReference type="Rhea" id="RHEA-COMP:17046"/>
        <dbReference type="ChEBI" id="CHEBI:30616"/>
        <dbReference type="ChEBI" id="CHEBI:33019"/>
        <dbReference type="ChEBI" id="CHEBI:83624"/>
        <dbReference type="ChEBI" id="CHEBI:167160"/>
    </reaction>
</comment>
<dbReference type="HOGENOM" id="CLU_1217517_0_0_2"/>
<proteinExistence type="predicted"/>
<dbReference type="EMBL" id="AE009439">
    <property type="protein sequence ID" value="AAM02195.1"/>
    <property type="molecule type" value="Genomic_DNA"/>
</dbReference>
<evidence type="ECO:0000256" key="2">
    <source>
        <dbReference type="ARBA" id="ARBA00047518"/>
    </source>
</evidence>
<gene>
    <name evidence="5" type="ordered locus">MK0982</name>
</gene>
<dbReference type="KEGG" id="mka:MK0982"/>
<feature type="domain" description="Polymerase nucleotidyl transferase" evidence="4">
    <location>
        <begin position="22"/>
        <end position="64"/>
    </location>
</feature>
<dbReference type="InterPro" id="IPR043519">
    <property type="entry name" value="NT_sf"/>
</dbReference>
<evidence type="ECO:0000259" key="4">
    <source>
        <dbReference type="Pfam" id="PF01909"/>
    </source>
</evidence>
<dbReference type="AlphaFoldDB" id="Q8TWQ0"/>
<reference evidence="5 6" key="1">
    <citation type="journal article" date="2002" name="Proc. Natl. Acad. Sci. U.S.A.">
        <title>The complete genome of hyperthermophile Methanopyrus kandleri AV19 and monophyly of archaeal methanogens.</title>
        <authorList>
            <person name="Slesarev A.I."/>
            <person name="Mezhevaya K.V."/>
            <person name="Makarova K.S."/>
            <person name="Polushin N.N."/>
            <person name="Shcherbinina O.V."/>
            <person name="Shakhova V.V."/>
            <person name="Belova G.I."/>
            <person name="Aravind L."/>
            <person name="Natale D.A."/>
            <person name="Rogozin I.B."/>
            <person name="Tatusov R.L."/>
            <person name="Wolf Y.I."/>
            <person name="Stetter K.O."/>
            <person name="Malykh A.G."/>
            <person name="Koonin E.V."/>
            <person name="Kozyavkin S.A."/>
        </authorList>
    </citation>
    <scope>NUCLEOTIDE SEQUENCE [LARGE SCALE GENOMIC DNA]</scope>
    <source>
        <strain evidence="6">AV19 / DSM 6324 / JCM 9639 / NBRC 100938</strain>
    </source>
</reference>
<protein>
    <recommendedName>
        <fullName evidence="1">protein adenylyltransferase</fullName>
        <ecNumber evidence="1">2.7.7.108</ecNumber>
    </recommendedName>
</protein>
<accession>Q8TWQ0</accession>
<dbReference type="STRING" id="190192.MK0982"/>
<dbReference type="CDD" id="cd05403">
    <property type="entry name" value="NT_KNTase_like"/>
    <property type="match status" value="1"/>
</dbReference>
<dbReference type="Proteomes" id="UP000001826">
    <property type="component" value="Chromosome"/>
</dbReference>
<dbReference type="EnsemblBacteria" id="AAM02195">
    <property type="protein sequence ID" value="AAM02195"/>
    <property type="gene ID" value="MK0982"/>
</dbReference>
<evidence type="ECO:0000313" key="6">
    <source>
        <dbReference type="Proteomes" id="UP000001826"/>
    </source>
</evidence>
<name>Q8TWQ0_METKA</name>
<keyword evidence="6" id="KW-1185">Reference proteome</keyword>
<dbReference type="Gene3D" id="3.30.460.10">
    <property type="entry name" value="Beta Polymerase, domain 2"/>
    <property type="match status" value="1"/>
</dbReference>
<evidence type="ECO:0000313" key="5">
    <source>
        <dbReference type="EMBL" id="AAM02195.1"/>
    </source>
</evidence>